<feature type="binding site" evidence="5">
    <location>
        <position position="82"/>
    </location>
    <ligand>
        <name>FAD</name>
        <dbReference type="ChEBI" id="CHEBI:57692"/>
    </ligand>
</feature>
<dbReference type="InterPro" id="IPR036188">
    <property type="entry name" value="FAD/NAD-bd_sf"/>
</dbReference>
<dbReference type="SUPFAM" id="SSF54373">
    <property type="entry name" value="FAD-linked reductases, C-terminal domain"/>
    <property type="match status" value="1"/>
</dbReference>
<evidence type="ECO:0000256" key="2">
    <source>
        <dbReference type="ARBA" id="ARBA00010790"/>
    </source>
</evidence>
<dbReference type="RefSeq" id="WP_167476452.1">
    <property type="nucleotide sequence ID" value="NZ_CP046172.1"/>
</dbReference>
<evidence type="ECO:0000256" key="3">
    <source>
        <dbReference type="ARBA" id="ARBA00022630"/>
    </source>
</evidence>
<evidence type="ECO:0000256" key="7">
    <source>
        <dbReference type="SAM" id="MobiDB-lite"/>
    </source>
</evidence>
<evidence type="ECO:0000256" key="4">
    <source>
        <dbReference type="ARBA" id="ARBA00022827"/>
    </source>
</evidence>
<dbReference type="SUPFAM" id="SSF51905">
    <property type="entry name" value="FAD/NAD(P)-binding domain"/>
    <property type="match status" value="1"/>
</dbReference>
<dbReference type="EMBL" id="CP046172">
    <property type="protein sequence ID" value="QIS13991.1"/>
    <property type="molecule type" value="Genomic_DNA"/>
</dbReference>
<gene>
    <name evidence="9" type="ORF">F5544_30740</name>
</gene>
<dbReference type="PANTHER" id="PTHR11552">
    <property type="entry name" value="GLUCOSE-METHANOL-CHOLINE GMC OXIDOREDUCTASE"/>
    <property type="match status" value="1"/>
</dbReference>
<dbReference type="GO" id="GO:0008812">
    <property type="term" value="F:choline dehydrogenase activity"/>
    <property type="evidence" value="ECO:0007669"/>
    <property type="project" value="TreeGrafter"/>
</dbReference>
<evidence type="ECO:0000256" key="6">
    <source>
        <dbReference type="RuleBase" id="RU003968"/>
    </source>
</evidence>
<keyword evidence="3 6" id="KW-0285">Flavoprotein</keyword>
<comment type="similarity">
    <text evidence="2 6">Belongs to the GMC oxidoreductase family.</text>
</comment>
<evidence type="ECO:0000259" key="8">
    <source>
        <dbReference type="PROSITE" id="PS00623"/>
    </source>
</evidence>
<feature type="binding site" evidence="5">
    <location>
        <begin position="90"/>
        <end position="93"/>
    </location>
    <ligand>
        <name>FAD</name>
        <dbReference type="ChEBI" id="CHEBI:57692"/>
    </ligand>
</feature>
<feature type="domain" description="Glucose-methanol-choline oxidoreductase N-terminal" evidence="8">
    <location>
        <begin position="80"/>
        <end position="103"/>
    </location>
</feature>
<feature type="binding site" evidence="5">
    <location>
        <position position="437"/>
    </location>
    <ligand>
        <name>substrate</name>
    </ligand>
</feature>
<dbReference type="Pfam" id="PF05199">
    <property type="entry name" value="GMC_oxred_C"/>
    <property type="match status" value="1"/>
</dbReference>
<dbReference type="GO" id="GO:0016020">
    <property type="term" value="C:membrane"/>
    <property type="evidence" value="ECO:0007669"/>
    <property type="project" value="TreeGrafter"/>
</dbReference>
<dbReference type="Gene3D" id="3.50.50.60">
    <property type="entry name" value="FAD/NAD(P)-binding domain"/>
    <property type="match status" value="1"/>
</dbReference>
<organism evidence="9 10">
    <name type="scientific">Nocardia arthritidis</name>
    <dbReference type="NCBI Taxonomy" id="228602"/>
    <lineage>
        <taxon>Bacteria</taxon>
        <taxon>Bacillati</taxon>
        <taxon>Actinomycetota</taxon>
        <taxon>Actinomycetes</taxon>
        <taxon>Mycobacteriales</taxon>
        <taxon>Nocardiaceae</taxon>
        <taxon>Nocardia</taxon>
    </lineage>
</organism>
<dbReference type="Gene3D" id="3.30.410.40">
    <property type="match status" value="1"/>
</dbReference>
<dbReference type="Pfam" id="PF00732">
    <property type="entry name" value="GMC_oxred_N"/>
    <property type="match status" value="1"/>
</dbReference>
<reference evidence="9 10" key="1">
    <citation type="journal article" date="2019" name="ACS Chem. Biol.">
        <title>Identification and Mobilization of a Cryptic Antibiotic Biosynthesis Gene Locus from a Human-Pathogenic Nocardia Isolate.</title>
        <authorList>
            <person name="Herisse M."/>
            <person name="Ishida K."/>
            <person name="Porter J.L."/>
            <person name="Howden B."/>
            <person name="Hertweck C."/>
            <person name="Stinear T.P."/>
            <person name="Pidot S.J."/>
        </authorList>
    </citation>
    <scope>NUCLEOTIDE SEQUENCE [LARGE SCALE GENOMIC DNA]</scope>
    <source>
        <strain evidence="9 10">AUSMDU00012717</strain>
    </source>
</reference>
<evidence type="ECO:0000256" key="5">
    <source>
        <dbReference type="PIRSR" id="PIRSR000137-2"/>
    </source>
</evidence>
<dbReference type="GO" id="GO:0019285">
    <property type="term" value="P:glycine betaine biosynthetic process from choline"/>
    <property type="evidence" value="ECO:0007669"/>
    <property type="project" value="TreeGrafter"/>
</dbReference>
<dbReference type="PANTHER" id="PTHR11552:SF147">
    <property type="entry name" value="CHOLINE DEHYDROGENASE, MITOCHONDRIAL"/>
    <property type="match status" value="1"/>
</dbReference>
<dbReference type="InterPro" id="IPR007867">
    <property type="entry name" value="GMC_OxRtase_C"/>
</dbReference>
<dbReference type="KEGG" id="nah:F5544_30740"/>
<evidence type="ECO:0000313" key="10">
    <source>
        <dbReference type="Proteomes" id="UP000503540"/>
    </source>
</evidence>
<dbReference type="Proteomes" id="UP000503540">
    <property type="component" value="Chromosome"/>
</dbReference>
<feature type="binding site" evidence="5">
    <location>
        <position position="220"/>
    </location>
    <ligand>
        <name>FAD</name>
        <dbReference type="ChEBI" id="CHEBI:57692"/>
    </ligand>
</feature>
<evidence type="ECO:0000256" key="1">
    <source>
        <dbReference type="ARBA" id="ARBA00001974"/>
    </source>
</evidence>
<feature type="region of interest" description="Disordered" evidence="7">
    <location>
        <begin position="438"/>
        <end position="458"/>
    </location>
</feature>
<accession>A0A6G9YLC9</accession>
<dbReference type="PROSITE" id="PS00623">
    <property type="entry name" value="GMC_OXRED_1"/>
    <property type="match status" value="1"/>
</dbReference>
<keyword evidence="4 5" id="KW-0274">FAD</keyword>
<dbReference type="AlphaFoldDB" id="A0A6G9YLC9"/>
<dbReference type="GO" id="GO:0050660">
    <property type="term" value="F:flavin adenine dinucleotide binding"/>
    <property type="evidence" value="ECO:0007669"/>
    <property type="project" value="InterPro"/>
</dbReference>
<proteinExistence type="inferred from homology"/>
<dbReference type="InterPro" id="IPR000172">
    <property type="entry name" value="GMC_OxRdtase_N"/>
</dbReference>
<keyword evidence="10" id="KW-1185">Reference proteome</keyword>
<protein>
    <recommendedName>
        <fullName evidence="8">Glucose-methanol-choline oxidoreductase N-terminal domain-containing protein</fullName>
    </recommendedName>
</protein>
<evidence type="ECO:0000313" key="9">
    <source>
        <dbReference type="EMBL" id="QIS13991.1"/>
    </source>
</evidence>
<name>A0A6G9YLC9_9NOCA</name>
<sequence length="504" mass="53971">MPEYDVVIVGGGSAGAVLAARLSEDPAREVLLLEYGPAPDPQEYPETLYNANIIAGDPRYDWDYHSVPHGITPSFPLPRGKVLGGSSAVNAAVAIRAPRWTFDQWAARGLTGWSYEQMSHWYRRSERTTFGDDEIHGRHGDFVVHQMSHEALTPAQRAFVAAARAMGFPEVVDFNSEKNAGVGPLTMNIVNGVRMNTGMTHLDHRVRSRPNLTIRTGVLVDRVEFAGTRAVAVTAAGGARFEGAQIVLSAGVYGSAAILLRSGIGPEDELSRHGIRPVQIAPVGLNLQEHPFLLSGYAAPADKVAPNEHPLAAAQLWYHTSRAESGETDYAILPEHFLIPESPTGTGITIAVALLSARSRGRFRLTSRDPAAAPELDVRILSDPEDLARMIEAVRVAHELVATAPLAEYITAPLSDSARATTDAELEGAILRESSTYQHGTSTAPMGTENDPDAVTDNTGRVFGLDRLVVADAAIMPTVPLINTNPTVIAMAEAIAAGLSVTRP</sequence>
<dbReference type="PIRSF" id="PIRSF000137">
    <property type="entry name" value="Alcohol_oxidase"/>
    <property type="match status" value="1"/>
</dbReference>
<dbReference type="InterPro" id="IPR012132">
    <property type="entry name" value="GMC_OxRdtase"/>
</dbReference>
<comment type="cofactor">
    <cofactor evidence="1 5">
        <name>FAD</name>
        <dbReference type="ChEBI" id="CHEBI:57692"/>
    </cofactor>
</comment>